<feature type="region of interest" description="Disordered" evidence="1">
    <location>
        <begin position="98"/>
        <end position="146"/>
    </location>
</feature>
<evidence type="ECO:0000256" key="1">
    <source>
        <dbReference type="SAM" id="MobiDB-lite"/>
    </source>
</evidence>
<gene>
    <name evidence="2" type="ORF">RDB_LOCUS173307</name>
</gene>
<evidence type="ECO:0000313" key="2">
    <source>
        <dbReference type="EMBL" id="CAE6469627.1"/>
    </source>
</evidence>
<feature type="compositionally biased region" description="Low complexity" evidence="1">
    <location>
        <begin position="111"/>
        <end position="146"/>
    </location>
</feature>
<proteinExistence type="predicted"/>
<feature type="region of interest" description="Disordered" evidence="1">
    <location>
        <begin position="161"/>
        <end position="183"/>
    </location>
</feature>
<name>A0A8H3GRY6_9AGAM</name>
<protein>
    <submittedName>
        <fullName evidence="2">Uncharacterized protein</fullName>
    </submittedName>
</protein>
<evidence type="ECO:0000313" key="3">
    <source>
        <dbReference type="Proteomes" id="UP000663841"/>
    </source>
</evidence>
<comment type="caution">
    <text evidence="2">The sequence shown here is derived from an EMBL/GenBank/DDBJ whole genome shotgun (WGS) entry which is preliminary data.</text>
</comment>
<organism evidence="2 3">
    <name type="scientific">Rhizoctonia solani</name>
    <dbReference type="NCBI Taxonomy" id="456999"/>
    <lineage>
        <taxon>Eukaryota</taxon>
        <taxon>Fungi</taxon>
        <taxon>Dikarya</taxon>
        <taxon>Basidiomycota</taxon>
        <taxon>Agaricomycotina</taxon>
        <taxon>Agaricomycetes</taxon>
        <taxon>Cantharellales</taxon>
        <taxon>Ceratobasidiaceae</taxon>
        <taxon>Rhizoctonia</taxon>
    </lineage>
</organism>
<dbReference type="EMBL" id="CAJMWW010000391">
    <property type="protein sequence ID" value="CAE6469627.1"/>
    <property type="molecule type" value="Genomic_DNA"/>
</dbReference>
<reference evidence="2" key="1">
    <citation type="submission" date="2021-01" db="EMBL/GenBank/DDBJ databases">
        <authorList>
            <person name="Kaushik A."/>
        </authorList>
    </citation>
    <scope>NUCLEOTIDE SEQUENCE</scope>
    <source>
        <strain evidence="2">AG3-T5</strain>
    </source>
</reference>
<dbReference type="Proteomes" id="UP000663841">
    <property type="component" value="Unassembled WGS sequence"/>
</dbReference>
<dbReference type="OrthoDB" id="5778907at2759"/>
<sequence length="244" mass="26267">MDQDYETLLELTAQCQLMDLEELRAGIKGKARVGGRLSDAELTYNAMEAEARATLQYVQDRRIARGAEGASQEDLDLINTIAEIERQEQADRQYALALSTDPDAPPPPPVASSLTSASRSRSGFGFGSAHRSNRQESPSSSSGGSNWPWSVAESFASSPVSTSSRSSLYDPPKPQASTSTSKATFVSPVLRLPPGRYIFTCMFCHSEEEFTAPALGLPSTASSVETILTRHSERRVAASMIASA</sequence>
<dbReference type="AlphaFoldDB" id="A0A8H3GRY6"/>
<accession>A0A8H3GRY6</accession>